<dbReference type="EMBL" id="BGZK01000764">
    <property type="protein sequence ID" value="GBP59563.1"/>
    <property type="molecule type" value="Genomic_DNA"/>
</dbReference>
<feature type="region of interest" description="Disordered" evidence="1">
    <location>
        <begin position="303"/>
        <end position="330"/>
    </location>
</feature>
<dbReference type="SUPFAM" id="SSF49265">
    <property type="entry name" value="Fibronectin type III"/>
    <property type="match status" value="1"/>
</dbReference>
<evidence type="ECO:0000256" key="2">
    <source>
        <dbReference type="SAM" id="Phobius"/>
    </source>
</evidence>
<gene>
    <name evidence="4" type="ORF">EVAR_83282_1</name>
</gene>
<reference evidence="4 5" key="1">
    <citation type="journal article" date="2019" name="Commun. Biol.">
        <title>The bagworm genome reveals a unique fibroin gene that provides high tensile strength.</title>
        <authorList>
            <person name="Kono N."/>
            <person name="Nakamura H."/>
            <person name="Ohtoshi R."/>
            <person name="Tomita M."/>
            <person name="Numata K."/>
            <person name="Arakawa K."/>
        </authorList>
    </citation>
    <scope>NUCLEOTIDE SEQUENCE [LARGE SCALE GENOMIC DNA]</scope>
</reference>
<evidence type="ECO:0000259" key="3">
    <source>
        <dbReference type="PROSITE" id="PS50853"/>
    </source>
</evidence>
<keyword evidence="2" id="KW-0472">Membrane</keyword>
<accession>A0A4C1X8Q6</accession>
<keyword evidence="5" id="KW-1185">Reference proteome</keyword>
<protein>
    <recommendedName>
        <fullName evidence="3">Fibronectin type-III domain-containing protein</fullName>
    </recommendedName>
</protein>
<dbReference type="InterPro" id="IPR013783">
    <property type="entry name" value="Ig-like_fold"/>
</dbReference>
<dbReference type="InterPro" id="IPR036116">
    <property type="entry name" value="FN3_sf"/>
</dbReference>
<evidence type="ECO:0000313" key="4">
    <source>
        <dbReference type="EMBL" id="GBP59563.1"/>
    </source>
</evidence>
<feature type="domain" description="Fibronectin type-III" evidence="3">
    <location>
        <begin position="125"/>
        <end position="228"/>
    </location>
</feature>
<comment type="caution">
    <text evidence="4">The sequence shown here is derived from an EMBL/GenBank/DDBJ whole genome shotgun (WGS) entry which is preliminary data.</text>
</comment>
<dbReference type="SMART" id="SM00060">
    <property type="entry name" value="FN3"/>
    <property type="match status" value="1"/>
</dbReference>
<dbReference type="PROSITE" id="PS50853">
    <property type="entry name" value="FN3"/>
    <property type="match status" value="1"/>
</dbReference>
<proteinExistence type="predicted"/>
<name>A0A4C1X8Q6_EUMVA</name>
<dbReference type="Pfam" id="PF00041">
    <property type="entry name" value="fn3"/>
    <property type="match status" value="1"/>
</dbReference>
<organism evidence="4 5">
    <name type="scientific">Eumeta variegata</name>
    <name type="common">Bagworm moth</name>
    <name type="synonym">Eumeta japonica</name>
    <dbReference type="NCBI Taxonomy" id="151549"/>
    <lineage>
        <taxon>Eukaryota</taxon>
        <taxon>Metazoa</taxon>
        <taxon>Ecdysozoa</taxon>
        <taxon>Arthropoda</taxon>
        <taxon>Hexapoda</taxon>
        <taxon>Insecta</taxon>
        <taxon>Pterygota</taxon>
        <taxon>Neoptera</taxon>
        <taxon>Endopterygota</taxon>
        <taxon>Lepidoptera</taxon>
        <taxon>Glossata</taxon>
        <taxon>Ditrysia</taxon>
        <taxon>Tineoidea</taxon>
        <taxon>Psychidae</taxon>
        <taxon>Oiketicinae</taxon>
        <taxon>Eumeta</taxon>
    </lineage>
</organism>
<sequence length="371" mass="41135">MYKRVRSHAAAAEVAPLGPRPSAIELDSAQNVGFISLRWDVVEKVIIIERATLRSHKEVLLCNFSAPLRREHADVAIRANDTLKRKKRYTRPSDHNAIGLLKNIQWEGNAWIERGPRNEGAEPPPLANVTVHASTILALILWSVAGDGGHPIIDFTAQYRSAMPNNATGALEPWRAISPNHISPNSRQIDVYHLEPNTSYWFRVWATNTVGPGPPVAVLATTLYSDQDAELFKHFLEGAESFDTRIWLAAVCVVMGTLVVLAAGTCCVLCREWRRPEYGEDQDVMELVPNIILNPGFMETDPPGAKPPPGALVRSTERLGPASRDGSDSRLCSLSRYSTDAIQDICHDSRFGLRHFQYCVSQDDSNCILSH</sequence>
<dbReference type="Gene3D" id="2.60.40.10">
    <property type="entry name" value="Immunoglobulins"/>
    <property type="match status" value="1"/>
</dbReference>
<evidence type="ECO:0000313" key="5">
    <source>
        <dbReference type="Proteomes" id="UP000299102"/>
    </source>
</evidence>
<dbReference type="InterPro" id="IPR003961">
    <property type="entry name" value="FN3_dom"/>
</dbReference>
<dbReference type="Proteomes" id="UP000299102">
    <property type="component" value="Unassembled WGS sequence"/>
</dbReference>
<dbReference type="CDD" id="cd00063">
    <property type="entry name" value="FN3"/>
    <property type="match status" value="1"/>
</dbReference>
<feature type="transmembrane region" description="Helical" evidence="2">
    <location>
        <begin position="246"/>
        <end position="270"/>
    </location>
</feature>
<evidence type="ECO:0000256" key="1">
    <source>
        <dbReference type="SAM" id="MobiDB-lite"/>
    </source>
</evidence>
<keyword evidence="2" id="KW-0812">Transmembrane</keyword>
<keyword evidence="2" id="KW-1133">Transmembrane helix</keyword>
<dbReference type="STRING" id="151549.A0A4C1X8Q6"/>
<dbReference type="OrthoDB" id="6266590at2759"/>
<dbReference type="AlphaFoldDB" id="A0A4C1X8Q6"/>